<reference evidence="1" key="5">
    <citation type="submission" date="2023-12" db="EMBL/GenBank/DDBJ databases">
        <authorList>
            <person name="Sun Q."/>
            <person name="Inoue M."/>
        </authorList>
    </citation>
    <scope>NUCLEOTIDE SEQUENCE</scope>
    <source>
        <strain evidence="1">JCM 10664</strain>
    </source>
</reference>
<dbReference type="Gene3D" id="3.40.50.150">
    <property type="entry name" value="Vaccinia Virus protein VP39"/>
    <property type="match status" value="1"/>
</dbReference>
<dbReference type="AlphaFoldDB" id="A0A917NCV7"/>
<dbReference type="EMBL" id="BMMT01000009">
    <property type="protein sequence ID" value="GGI89720.1"/>
    <property type="molecule type" value="Genomic_DNA"/>
</dbReference>
<dbReference type="Pfam" id="PF04672">
    <property type="entry name" value="Methyltransf_19"/>
    <property type="match status" value="1"/>
</dbReference>
<evidence type="ECO:0000313" key="4">
    <source>
        <dbReference type="Proteomes" id="UP001500220"/>
    </source>
</evidence>
<dbReference type="GO" id="GO:0008168">
    <property type="term" value="F:methyltransferase activity"/>
    <property type="evidence" value="ECO:0007669"/>
    <property type="project" value="UniProtKB-KW"/>
</dbReference>
<dbReference type="CDD" id="cd02440">
    <property type="entry name" value="AdoMet_MTases"/>
    <property type="match status" value="1"/>
</dbReference>
<dbReference type="Proteomes" id="UP000597989">
    <property type="component" value="Unassembled WGS sequence"/>
</dbReference>
<evidence type="ECO:0000313" key="2">
    <source>
        <dbReference type="EMBL" id="GGI89720.1"/>
    </source>
</evidence>
<protein>
    <submittedName>
        <fullName evidence="1">SAM-dependent methyltransferase</fullName>
    </submittedName>
</protein>
<reference evidence="4" key="3">
    <citation type="journal article" date="2019" name="Int. J. Syst. Evol. Microbiol.">
        <title>The Global Catalogue of Microorganisms (GCM) 10K type strain sequencing project: providing services to taxonomists for standard genome sequencing and annotation.</title>
        <authorList>
            <consortium name="The Broad Institute Genomics Platform"/>
            <consortium name="The Broad Institute Genome Sequencing Center for Infectious Disease"/>
            <person name="Wu L."/>
            <person name="Ma J."/>
        </authorList>
    </citation>
    <scope>NUCLEOTIDE SEQUENCE [LARGE SCALE GENOMIC DNA]</scope>
    <source>
        <strain evidence="4">JCM 10664</strain>
    </source>
</reference>
<evidence type="ECO:0000313" key="3">
    <source>
        <dbReference type="Proteomes" id="UP000597989"/>
    </source>
</evidence>
<dbReference type="InterPro" id="IPR029063">
    <property type="entry name" value="SAM-dependent_MTases_sf"/>
</dbReference>
<dbReference type="RefSeq" id="WP_188987848.1">
    <property type="nucleotide sequence ID" value="NZ_BAAAHC010000013.1"/>
</dbReference>
<dbReference type="InterPro" id="IPR006764">
    <property type="entry name" value="SAM_dep_MeTrfase_SAV2177_type"/>
</dbReference>
<sequence length="284" mass="31295">MQRHPGQDPEQAGSFASLAGVDRTRANPARMYDYYLGGAHNFAVDRDAAERVLAVLPETRTFALENRAFLQRVVRYLVTEAGIDQFLDLGSGIPTVGNVHEIAQGLNPRARVVYVDHEPVAVAQSQRMLAGNDRATIIHADLRHPDLVLGHADTRRLLDLTRPVAVLMISVFPFIPDSDDPVSIIGAYRAACAPGSYLALSHSLTPEYWPGEVTQAIELYQSSTHPLHLRDPEQVRRLFTGYRMVEPGLVFTSAWRPERPVSEEKARESRAVAGLGVLVDQGAS</sequence>
<dbReference type="Proteomes" id="UP001500220">
    <property type="component" value="Unassembled WGS sequence"/>
</dbReference>
<evidence type="ECO:0000313" key="1">
    <source>
        <dbReference type="EMBL" id="GAA0530705.1"/>
    </source>
</evidence>
<comment type="caution">
    <text evidence="2">The sequence shown here is derived from an EMBL/GenBank/DDBJ whole genome shotgun (WGS) entry which is preliminary data.</text>
</comment>
<reference evidence="2" key="4">
    <citation type="submission" date="2020-09" db="EMBL/GenBank/DDBJ databases">
        <authorList>
            <person name="Sun Q."/>
            <person name="Zhou Y."/>
        </authorList>
    </citation>
    <scope>NUCLEOTIDE SEQUENCE</scope>
    <source>
        <strain evidence="2">CGMCC 4.7206</strain>
    </source>
</reference>
<dbReference type="GO" id="GO:0032259">
    <property type="term" value="P:methylation"/>
    <property type="evidence" value="ECO:0007669"/>
    <property type="project" value="UniProtKB-KW"/>
</dbReference>
<keyword evidence="1" id="KW-0808">Transferase</keyword>
<dbReference type="EMBL" id="BAAAHC010000013">
    <property type="protein sequence ID" value="GAA0530705.1"/>
    <property type="molecule type" value="Genomic_DNA"/>
</dbReference>
<organism evidence="2 3">
    <name type="scientific">Saccharopolyspora thermophila</name>
    <dbReference type="NCBI Taxonomy" id="89367"/>
    <lineage>
        <taxon>Bacteria</taxon>
        <taxon>Bacillati</taxon>
        <taxon>Actinomycetota</taxon>
        <taxon>Actinomycetes</taxon>
        <taxon>Pseudonocardiales</taxon>
        <taxon>Pseudonocardiaceae</taxon>
        <taxon>Saccharopolyspora</taxon>
    </lineage>
</organism>
<keyword evidence="4" id="KW-1185">Reference proteome</keyword>
<reference evidence="1" key="1">
    <citation type="journal article" date="2014" name="Int. J. Syst. Evol. Microbiol.">
        <title>Complete genome of a new Firmicutes species belonging to the dominant human colonic microbiota ('Ruminococcus bicirculans') reveals two chromosomes and a selective capacity to utilize plant glucans.</title>
        <authorList>
            <consortium name="NISC Comparative Sequencing Program"/>
            <person name="Wegmann U."/>
            <person name="Louis P."/>
            <person name="Goesmann A."/>
            <person name="Henrissat B."/>
            <person name="Duncan S.H."/>
            <person name="Flint H.J."/>
        </authorList>
    </citation>
    <scope>NUCLEOTIDE SEQUENCE</scope>
    <source>
        <strain evidence="1">JCM 10664</strain>
    </source>
</reference>
<reference evidence="2 3" key="2">
    <citation type="journal article" date="2014" name="Int. J. Syst. Evol. Microbiol.">
        <title>Complete genome sequence of Corynebacterium casei LMG S-19264T (=DSM 44701T), isolated from a smear-ripened cheese.</title>
        <authorList>
            <consortium name="US DOE Joint Genome Institute (JGI-PGF)"/>
            <person name="Walter F."/>
            <person name="Albersmeier A."/>
            <person name="Kalinowski J."/>
            <person name="Ruckert C."/>
        </authorList>
    </citation>
    <scope>NUCLEOTIDE SEQUENCE [LARGE SCALE GENOMIC DNA]</scope>
    <source>
        <strain evidence="2 3">CGMCC 4.7206</strain>
    </source>
</reference>
<accession>A0A917NCV7</accession>
<dbReference type="PIRSF" id="PIRSF017393">
    <property type="entry name" value="MTase_SAV2177"/>
    <property type="match status" value="1"/>
</dbReference>
<proteinExistence type="predicted"/>
<keyword evidence="1" id="KW-0489">Methyltransferase</keyword>
<name>A0A917NCV7_9PSEU</name>
<gene>
    <name evidence="1" type="ORF">GCM10009545_36500</name>
    <name evidence="2" type="ORF">GCM10011581_28580</name>
</gene>
<dbReference type="SUPFAM" id="SSF53335">
    <property type="entry name" value="S-adenosyl-L-methionine-dependent methyltransferases"/>
    <property type="match status" value="1"/>
</dbReference>